<accession>A0ABS2HL19</accession>
<dbReference type="PANTHER" id="PTHR33885">
    <property type="entry name" value="PHAGE SHOCK PROTEIN C"/>
    <property type="match status" value="1"/>
</dbReference>
<reference evidence="8 9" key="1">
    <citation type="submission" date="2021-02" db="EMBL/GenBank/DDBJ databases">
        <authorList>
            <person name="Park J.-S."/>
        </authorList>
    </citation>
    <scope>NUCLEOTIDE SEQUENCE [LARGE SCALE GENOMIC DNA]</scope>
    <source>
        <strain evidence="8 9">188UL20-2</strain>
    </source>
</reference>
<keyword evidence="2" id="KW-1003">Cell membrane</keyword>
<protein>
    <submittedName>
        <fullName evidence="8">Envelope stress response membrane protein PspC</fullName>
    </submittedName>
</protein>
<name>A0ABS2HL19_9VIBR</name>
<evidence type="ECO:0000256" key="3">
    <source>
        <dbReference type="ARBA" id="ARBA00022692"/>
    </source>
</evidence>
<dbReference type="InterPro" id="IPR014320">
    <property type="entry name" value="Phageshock_PspC"/>
</dbReference>
<dbReference type="InterPro" id="IPR007168">
    <property type="entry name" value="Phageshock_PspC_N"/>
</dbReference>
<dbReference type="InterPro" id="IPR052027">
    <property type="entry name" value="PspC"/>
</dbReference>
<dbReference type="Pfam" id="PF04024">
    <property type="entry name" value="PspC"/>
    <property type="match status" value="1"/>
</dbReference>
<evidence type="ECO:0000256" key="4">
    <source>
        <dbReference type="ARBA" id="ARBA00022989"/>
    </source>
</evidence>
<keyword evidence="3 6" id="KW-0812">Transmembrane</keyword>
<feature type="transmembrane region" description="Helical" evidence="6">
    <location>
        <begin position="30"/>
        <end position="55"/>
    </location>
</feature>
<evidence type="ECO:0000313" key="8">
    <source>
        <dbReference type="EMBL" id="MBM7036893.1"/>
    </source>
</evidence>
<dbReference type="Proteomes" id="UP000809621">
    <property type="component" value="Unassembled WGS sequence"/>
</dbReference>
<organism evidence="8 9">
    <name type="scientific">Vibrio ulleungensis</name>
    <dbReference type="NCBI Taxonomy" id="2807619"/>
    <lineage>
        <taxon>Bacteria</taxon>
        <taxon>Pseudomonadati</taxon>
        <taxon>Pseudomonadota</taxon>
        <taxon>Gammaproteobacteria</taxon>
        <taxon>Vibrionales</taxon>
        <taxon>Vibrionaceae</taxon>
        <taxon>Vibrio</taxon>
    </lineage>
</organism>
<keyword evidence="4 6" id="KW-1133">Transmembrane helix</keyword>
<gene>
    <name evidence="8" type="primary">pspC</name>
    <name evidence="8" type="ORF">JQC93_10815</name>
</gene>
<evidence type="ECO:0000256" key="2">
    <source>
        <dbReference type="ARBA" id="ARBA00022475"/>
    </source>
</evidence>
<keyword evidence="5 6" id="KW-0472">Membrane</keyword>
<evidence type="ECO:0000256" key="1">
    <source>
        <dbReference type="ARBA" id="ARBA00004162"/>
    </source>
</evidence>
<dbReference type="RefSeq" id="WP_205158438.1">
    <property type="nucleotide sequence ID" value="NZ_JAFEUM010000003.1"/>
</dbReference>
<dbReference type="PANTHER" id="PTHR33885:SF3">
    <property type="entry name" value="PHAGE SHOCK PROTEIN C"/>
    <property type="match status" value="1"/>
</dbReference>
<feature type="domain" description="Phage shock protein PspC N-terminal" evidence="7">
    <location>
        <begin position="3"/>
        <end position="61"/>
    </location>
</feature>
<sequence length="128" mass="14573">MRKQLYRDPANGKLTGVCAGIANYFEVEYWVVRILVVSATLLGGGFLIILAYAAFTFLLDKQDVRDVHTYQQKAKHSVKAKPWSAGESAHSVLDHVEDDIYQVEKRIREMEAHVTSESFKVNRAFKQL</sequence>
<comment type="caution">
    <text evidence="8">The sequence shown here is derived from an EMBL/GenBank/DDBJ whole genome shotgun (WGS) entry which is preliminary data.</text>
</comment>
<dbReference type="NCBIfam" id="TIGR02978">
    <property type="entry name" value="phageshock_pspC"/>
    <property type="match status" value="1"/>
</dbReference>
<keyword evidence="9" id="KW-1185">Reference proteome</keyword>
<dbReference type="EMBL" id="JAFEUM010000003">
    <property type="protein sequence ID" value="MBM7036893.1"/>
    <property type="molecule type" value="Genomic_DNA"/>
</dbReference>
<evidence type="ECO:0000259" key="7">
    <source>
        <dbReference type="Pfam" id="PF04024"/>
    </source>
</evidence>
<evidence type="ECO:0000256" key="5">
    <source>
        <dbReference type="ARBA" id="ARBA00023136"/>
    </source>
</evidence>
<comment type="subcellular location">
    <subcellularLocation>
        <location evidence="1">Cell membrane</location>
        <topology evidence="1">Single-pass membrane protein</topology>
    </subcellularLocation>
</comment>
<evidence type="ECO:0000313" key="9">
    <source>
        <dbReference type="Proteomes" id="UP000809621"/>
    </source>
</evidence>
<proteinExistence type="predicted"/>
<evidence type="ECO:0000256" key="6">
    <source>
        <dbReference type="SAM" id="Phobius"/>
    </source>
</evidence>